<comment type="caution">
    <text evidence="5">The sequence shown here is derived from an EMBL/GenBank/DDBJ whole genome shotgun (WGS) entry which is preliminary data.</text>
</comment>
<sequence length="872" mass="99178">MYSEKNIFKMIFPLNCLFLGDAPARAIQVKISDTIIVDNCTTKYEDITVSDVKSLILSKKGISYSPDNLNLWKVDRDSVIKNIKLLGTFSTENDIKEKLGGELMEPLLSLDEYFNKDSFKDKKSKSAIHIIVQRLTTTTAVSNPFSDSNSILKWIQEYSPVTGRQPLTLLVETFGARFTLCGRDDTIETLWNGGGTEQRSGILNRFKNFKNFSPAHPKQDRNFHPIPFLACGPGTGKSRFLQELVNIIRNKASNSGDQDIMSILGNAVFLNVTYGNGTEASDFDVNIGAEASIALRILFSYFVHGNKSFVGFRDKIGQENARGLTLSLVLRAIYLSKLKEDKNIYELAIIVGIDEINKLYDKNYDKFRDLINSVGSASCNFIVDLISEEIGSSIPEKTGKVFFVPVFAGTVEGPLQLIITKSMHPPLQLPLHLLDIEDMLKIACNLGFDENFIYRNNLFRRMISDVGGQVRALEIFYDHISDASKTHGWDDIDLLDIMKSLEVELSIRYPFNKYVNMITPVLANAILDRPVDGDATLDENESISYKMLKSNGILSLEPVNTKFYIRIPYLWIRLLVKKAVNKSINKFWHEMIDPDEPFYWQNWETFNVKFWALRYCLFSALGFKQIELKELLKGAHYSDNLDLNANVDIPDYESVSTHFLVNQFPPSDANYNMLNTEGITLLTDGGKTFNISLKDNSKICKNGDGANGDGFCFLIINGKPMFLSFQMKWREQGSTKPSKIDDQLIKEEYEKSEEVAEKIGLGDNWLLLILSNRESTYTKDLPPNCVIVDRNNFNEFYGKTYSSRAQFFAAQNKVPINTARFCELRVIYRVGEKIAQAIIEDRDNNKRKYIDDDDLCKRIKKFPRISLGCIEY</sequence>
<accession>A0A915ZGG3</accession>
<dbReference type="InterPro" id="IPR045379">
    <property type="entry name" value="Crinkler_N"/>
</dbReference>
<evidence type="ECO:0000256" key="2">
    <source>
        <dbReference type="ARBA" id="ARBA00004613"/>
    </source>
</evidence>
<protein>
    <recommendedName>
        <fullName evidence="4">Crinkler effector protein N-terminal domain-containing protein</fullName>
    </recommendedName>
</protein>
<reference evidence="5" key="1">
    <citation type="submission" date="2020-05" db="EMBL/GenBank/DDBJ databases">
        <authorList>
            <person name="Rincon C."/>
            <person name="Sanders R I."/>
            <person name="Robbins C."/>
            <person name="Chaturvedi A."/>
        </authorList>
    </citation>
    <scope>NUCLEOTIDE SEQUENCE</scope>
    <source>
        <strain evidence="5">CHB12</strain>
    </source>
</reference>
<evidence type="ECO:0000313" key="5">
    <source>
        <dbReference type="EMBL" id="CAB5373442.1"/>
    </source>
</evidence>
<dbReference type="GO" id="GO:0043657">
    <property type="term" value="C:host cell"/>
    <property type="evidence" value="ECO:0007669"/>
    <property type="project" value="UniProtKB-SubCell"/>
</dbReference>
<evidence type="ECO:0000313" key="6">
    <source>
        <dbReference type="Proteomes" id="UP000684084"/>
    </source>
</evidence>
<evidence type="ECO:0000256" key="3">
    <source>
        <dbReference type="ARBA" id="ARBA00022525"/>
    </source>
</evidence>
<evidence type="ECO:0000256" key="1">
    <source>
        <dbReference type="ARBA" id="ARBA00004340"/>
    </source>
</evidence>
<dbReference type="OrthoDB" id="2433727at2759"/>
<proteinExistence type="predicted"/>
<name>A0A915ZGG3_9GLOM</name>
<dbReference type="GO" id="GO:0005576">
    <property type="term" value="C:extracellular region"/>
    <property type="evidence" value="ECO:0007669"/>
    <property type="project" value="UniProtKB-SubCell"/>
</dbReference>
<dbReference type="Proteomes" id="UP000684084">
    <property type="component" value="Unassembled WGS sequence"/>
</dbReference>
<feature type="domain" description="Crinkler effector protein N-terminal" evidence="4">
    <location>
        <begin position="14"/>
        <end position="133"/>
    </location>
</feature>
<dbReference type="Pfam" id="PF20147">
    <property type="entry name" value="Crinkler"/>
    <property type="match status" value="1"/>
</dbReference>
<organism evidence="5 6">
    <name type="scientific">Rhizophagus irregularis</name>
    <dbReference type="NCBI Taxonomy" id="588596"/>
    <lineage>
        <taxon>Eukaryota</taxon>
        <taxon>Fungi</taxon>
        <taxon>Fungi incertae sedis</taxon>
        <taxon>Mucoromycota</taxon>
        <taxon>Glomeromycotina</taxon>
        <taxon>Glomeromycetes</taxon>
        <taxon>Glomerales</taxon>
        <taxon>Glomeraceae</taxon>
        <taxon>Rhizophagus</taxon>
    </lineage>
</organism>
<dbReference type="EMBL" id="CAGKOT010000032">
    <property type="protein sequence ID" value="CAB5373442.1"/>
    <property type="molecule type" value="Genomic_DNA"/>
</dbReference>
<keyword evidence="3" id="KW-0964">Secreted</keyword>
<comment type="subcellular location">
    <subcellularLocation>
        <location evidence="1">Host cell</location>
    </subcellularLocation>
    <subcellularLocation>
        <location evidence="2">Secreted</location>
    </subcellularLocation>
</comment>
<dbReference type="AlphaFoldDB" id="A0A915ZGG3"/>
<dbReference type="VEuPathDB" id="FungiDB:RhiirFUN_016215"/>
<gene>
    <name evidence="5" type="ORF">CHRIB12_LOCUS13996</name>
</gene>
<evidence type="ECO:0000259" key="4">
    <source>
        <dbReference type="Pfam" id="PF20147"/>
    </source>
</evidence>